<dbReference type="PRINTS" id="PR00081">
    <property type="entry name" value="GDHRDH"/>
</dbReference>
<proteinExistence type="inferred from homology"/>
<dbReference type="PANTHER" id="PTHR42901:SF1">
    <property type="entry name" value="ALCOHOL DEHYDROGENASE"/>
    <property type="match status" value="1"/>
</dbReference>
<gene>
    <name evidence="4" type="ORF">B0I35DRAFT_452038</name>
</gene>
<accession>A0A8K0SS63</accession>
<reference evidence="4" key="1">
    <citation type="journal article" date="2021" name="Nat. Commun.">
        <title>Genetic determinants of endophytism in the Arabidopsis root mycobiome.</title>
        <authorList>
            <person name="Mesny F."/>
            <person name="Miyauchi S."/>
            <person name="Thiergart T."/>
            <person name="Pickel B."/>
            <person name="Atanasova L."/>
            <person name="Karlsson M."/>
            <person name="Huettel B."/>
            <person name="Barry K.W."/>
            <person name="Haridas S."/>
            <person name="Chen C."/>
            <person name="Bauer D."/>
            <person name="Andreopoulos W."/>
            <person name="Pangilinan J."/>
            <person name="LaButti K."/>
            <person name="Riley R."/>
            <person name="Lipzen A."/>
            <person name="Clum A."/>
            <person name="Drula E."/>
            <person name="Henrissat B."/>
            <person name="Kohler A."/>
            <person name="Grigoriev I.V."/>
            <person name="Martin F.M."/>
            <person name="Hacquard S."/>
        </authorList>
    </citation>
    <scope>NUCLEOTIDE SEQUENCE</scope>
    <source>
        <strain evidence="4">MPI-CAGE-CH-0235</strain>
    </source>
</reference>
<dbReference type="SUPFAM" id="SSF51735">
    <property type="entry name" value="NAD(P)-binding Rossmann-fold domains"/>
    <property type="match status" value="1"/>
</dbReference>
<name>A0A8K0SS63_9HYPO</name>
<dbReference type="CDD" id="cd05233">
    <property type="entry name" value="SDR_c"/>
    <property type="match status" value="1"/>
</dbReference>
<protein>
    <submittedName>
        <fullName evidence="4">Short chain dehydrogenase reductase</fullName>
    </submittedName>
</protein>
<sequence length="292" mass="31469">MSLRAHTGALFTSKTHHDTYPTIDPTKRNFAGKYVFITGASKGVGEEIALSYAAAGCAGIGIGARSDMAALVPRITQAALAAGRPEPKVVPVKLDVADAESVSAAAKSLQNAFPRLDILVNNAGYLEYRVKIGDSDPEEWWKTWTVNVKGTYLVTRAFLPFILSGGDKTIVNLSSIAAHITSPGGSAYQTSKLAVQRFTQFLDVDHGPDGILTFGIHPGSIPTDMGNRLASIRNATQVETTKLAADTIVFLTEKRREWLAGRYVSATWDMDEFLSKEDEVVAGDKLKVKLVV</sequence>
<dbReference type="InterPro" id="IPR002347">
    <property type="entry name" value="SDR_fam"/>
</dbReference>
<evidence type="ECO:0000313" key="4">
    <source>
        <dbReference type="EMBL" id="KAH7313600.1"/>
    </source>
</evidence>
<comment type="caution">
    <text evidence="4">The sequence shown here is derived from an EMBL/GenBank/DDBJ whole genome shotgun (WGS) entry which is preliminary data.</text>
</comment>
<dbReference type="Proteomes" id="UP000813444">
    <property type="component" value="Unassembled WGS sequence"/>
</dbReference>
<dbReference type="OrthoDB" id="1933717at2759"/>
<evidence type="ECO:0000256" key="2">
    <source>
        <dbReference type="ARBA" id="ARBA00023002"/>
    </source>
</evidence>
<dbReference type="EMBL" id="JAGPNK010000009">
    <property type="protein sequence ID" value="KAH7313600.1"/>
    <property type="molecule type" value="Genomic_DNA"/>
</dbReference>
<dbReference type="PRINTS" id="PR00080">
    <property type="entry name" value="SDRFAMILY"/>
</dbReference>
<comment type="similarity">
    <text evidence="1 3">Belongs to the short-chain dehydrogenases/reductases (SDR) family.</text>
</comment>
<keyword evidence="2" id="KW-0560">Oxidoreductase</keyword>
<dbReference type="InterPro" id="IPR036291">
    <property type="entry name" value="NAD(P)-bd_dom_sf"/>
</dbReference>
<dbReference type="Pfam" id="PF00106">
    <property type="entry name" value="adh_short"/>
    <property type="match status" value="1"/>
</dbReference>
<keyword evidence="5" id="KW-1185">Reference proteome</keyword>
<evidence type="ECO:0000256" key="3">
    <source>
        <dbReference type="RuleBase" id="RU000363"/>
    </source>
</evidence>
<evidence type="ECO:0000313" key="5">
    <source>
        <dbReference type="Proteomes" id="UP000813444"/>
    </source>
</evidence>
<dbReference type="GO" id="GO:0016491">
    <property type="term" value="F:oxidoreductase activity"/>
    <property type="evidence" value="ECO:0007669"/>
    <property type="project" value="UniProtKB-KW"/>
</dbReference>
<dbReference type="Gene3D" id="3.40.50.720">
    <property type="entry name" value="NAD(P)-binding Rossmann-like Domain"/>
    <property type="match status" value="1"/>
</dbReference>
<dbReference type="AlphaFoldDB" id="A0A8K0SS63"/>
<evidence type="ECO:0000256" key="1">
    <source>
        <dbReference type="ARBA" id="ARBA00006484"/>
    </source>
</evidence>
<dbReference type="PANTHER" id="PTHR42901">
    <property type="entry name" value="ALCOHOL DEHYDROGENASE"/>
    <property type="match status" value="1"/>
</dbReference>
<organism evidence="4 5">
    <name type="scientific">Stachybotrys elegans</name>
    <dbReference type="NCBI Taxonomy" id="80388"/>
    <lineage>
        <taxon>Eukaryota</taxon>
        <taxon>Fungi</taxon>
        <taxon>Dikarya</taxon>
        <taxon>Ascomycota</taxon>
        <taxon>Pezizomycotina</taxon>
        <taxon>Sordariomycetes</taxon>
        <taxon>Hypocreomycetidae</taxon>
        <taxon>Hypocreales</taxon>
        <taxon>Stachybotryaceae</taxon>
        <taxon>Stachybotrys</taxon>
    </lineage>
</organism>